<keyword evidence="2" id="KW-0812">Transmembrane</keyword>
<gene>
    <name evidence="3" type="ORF">RUM44_006091</name>
</gene>
<feature type="transmembrane region" description="Helical" evidence="2">
    <location>
        <begin position="85"/>
        <end position="113"/>
    </location>
</feature>
<feature type="transmembrane region" description="Helical" evidence="2">
    <location>
        <begin position="134"/>
        <end position="154"/>
    </location>
</feature>
<feature type="transmembrane region" description="Helical" evidence="2">
    <location>
        <begin position="160"/>
        <end position="184"/>
    </location>
</feature>
<keyword evidence="2" id="KW-1133">Transmembrane helix</keyword>
<comment type="caution">
    <text evidence="3">The sequence shown here is derived from an EMBL/GenBank/DDBJ whole genome shotgun (WGS) entry which is preliminary data.</text>
</comment>
<feature type="transmembrane region" description="Helical" evidence="2">
    <location>
        <begin position="48"/>
        <end position="65"/>
    </location>
</feature>
<keyword evidence="4" id="KW-1185">Reference proteome</keyword>
<sequence>MEKNRIHGYGEDKHLSTVLIAASSCDVIIDHTGIYTVWEVTLNVVKQLLIGLATGIVCGILIAFFPDKHNVDAATERILVLGLGAYAIAAVCSRFDMVAGGTLAVMITCLIASNMWEELGWHDRNNPVQYFYTMVYYYVQPVVLSLIGFSMNFHTTGFDIFIMGISVLTIGLVGREITCYVATFGKTYPTTPKEKVFICIAWFSKGTFQALLAFAIENMIHHYKSHLSESTIQSYMRYSEIIKETTVLAILLTTPLACYGMAILTPVLLNQIDMKNKEYNMSANLDVYKSVTNVPLFMRDSIQLCHENLQVIP</sequence>
<feature type="transmembrane region" description="Helical" evidence="2">
    <location>
        <begin position="246"/>
        <end position="269"/>
    </location>
</feature>
<dbReference type="PROSITE" id="PS51257">
    <property type="entry name" value="PROKAR_LIPOPROTEIN"/>
    <property type="match status" value="1"/>
</dbReference>
<evidence type="ECO:0000256" key="1">
    <source>
        <dbReference type="ARBA" id="ARBA00007367"/>
    </source>
</evidence>
<feature type="transmembrane region" description="Helical" evidence="2">
    <location>
        <begin position="196"/>
        <end position="216"/>
    </location>
</feature>
<dbReference type="EMBL" id="JAWJWF010000006">
    <property type="protein sequence ID" value="KAK6631563.1"/>
    <property type="molecule type" value="Genomic_DNA"/>
</dbReference>
<protein>
    <submittedName>
        <fullName evidence="3">Uncharacterized protein</fullName>
    </submittedName>
</protein>
<evidence type="ECO:0000313" key="4">
    <source>
        <dbReference type="Proteomes" id="UP001359485"/>
    </source>
</evidence>
<reference evidence="3 4" key="1">
    <citation type="submission" date="2023-09" db="EMBL/GenBank/DDBJ databases">
        <title>Genomes of two closely related lineages of the louse Polyplax serrata with different host specificities.</title>
        <authorList>
            <person name="Martinu J."/>
            <person name="Tarabai H."/>
            <person name="Stefka J."/>
            <person name="Hypsa V."/>
        </authorList>
    </citation>
    <scope>NUCLEOTIDE SEQUENCE [LARGE SCALE GENOMIC DNA]</scope>
    <source>
        <strain evidence="3">98ZLc_SE</strain>
    </source>
</reference>
<evidence type="ECO:0000313" key="3">
    <source>
        <dbReference type="EMBL" id="KAK6631563.1"/>
    </source>
</evidence>
<dbReference type="PANTHER" id="PTHR31102:SF1">
    <property type="entry name" value="CATION_H+ EXCHANGER DOMAIN-CONTAINING PROTEIN"/>
    <property type="match status" value="1"/>
</dbReference>
<name>A0ABR1AYY2_POLSC</name>
<dbReference type="InterPro" id="IPR051843">
    <property type="entry name" value="CPA1_transporter"/>
</dbReference>
<dbReference type="PANTHER" id="PTHR31102">
    <property type="match status" value="1"/>
</dbReference>
<dbReference type="Proteomes" id="UP001359485">
    <property type="component" value="Unassembled WGS sequence"/>
</dbReference>
<comment type="similarity">
    <text evidence="1">Belongs to the monovalent cation:proton antiporter 1 (CPA1) transporter (TC 2.A.36) family.</text>
</comment>
<keyword evidence="2" id="KW-0472">Membrane</keyword>
<accession>A0ABR1AYY2</accession>
<organism evidence="3 4">
    <name type="scientific">Polyplax serrata</name>
    <name type="common">Common mouse louse</name>
    <dbReference type="NCBI Taxonomy" id="468196"/>
    <lineage>
        <taxon>Eukaryota</taxon>
        <taxon>Metazoa</taxon>
        <taxon>Ecdysozoa</taxon>
        <taxon>Arthropoda</taxon>
        <taxon>Hexapoda</taxon>
        <taxon>Insecta</taxon>
        <taxon>Pterygota</taxon>
        <taxon>Neoptera</taxon>
        <taxon>Paraneoptera</taxon>
        <taxon>Psocodea</taxon>
        <taxon>Troctomorpha</taxon>
        <taxon>Phthiraptera</taxon>
        <taxon>Anoplura</taxon>
        <taxon>Polyplacidae</taxon>
        <taxon>Polyplax</taxon>
    </lineage>
</organism>
<proteinExistence type="inferred from homology"/>
<evidence type="ECO:0000256" key="2">
    <source>
        <dbReference type="SAM" id="Phobius"/>
    </source>
</evidence>